<name>A0A964T1E7_9HYPH</name>
<dbReference type="InterPro" id="IPR038277">
    <property type="entry name" value="UreF_sf"/>
</dbReference>
<keyword evidence="3" id="KW-0963">Cytoplasm</keyword>
<reference evidence="4" key="1">
    <citation type="submission" date="2019-03" db="EMBL/GenBank/DDBJ databases">
        <title>Afifella sp. nov., isolated from activated sludge.</title>
        <authorList>
            <person name="Li Q."/>
            <person name="Liu Y."/>
        </authorList>
    </citation>
    <scope>NUCLEOTIDE SEQUENCE</scope>
    <source>
        <strain evidence="4">L72</strain>
    </source>
</reference>
<dbReference type="EMBL" id="SPKJ01000001">
    <property type="protein sequence ID" value="MYZ46232.1"/>
    <property type="molecule type" value="Genomic_DNA"/>
</dbReference>
<dbReference type="Gene3D" id="1.10.4190.10">
    <property type="entry name" value="Urease accessory protein UreF"/>
    <property type="match status" value="1"/>
</dbReference>
<protein>
    <recommendedName>
        <fullName evidence="3">Urease accessory protein UreF</fullName>
    </recommendedName>
</protein>
<sequence length="269" mass="28752">MICWWRPRRRRPTISHASRRCSTRDGCVMSADGGEGEFAPDAGKDSGSLHELFHSLRLADSLFPSGGFGFSWGLEGLFADGELRRGDLPAFLAASFEQKWLSFDAPFLQAAFALAREPARLAELDAELDLRVAGTAQREGSLRAGRALMGVHVRLGTPGAGELRDLMLAGEGGHQPVVLGAMLALCGLGRERAMLVAAYGYLTGLCSAALRLGHASHLDVQSALNAMGVRVAEGLSGPIRSPLEACAFAPLAEIAMLRHPDRTTRLFSN</sequence>
<organism evidence="4 5">
    <name type="scientific">Propylenella binzhouense</name>
    <dbReference type="NCBI Taxonomy" id="2555902"/>
    <lineage>
        <taxon>Bacteria</taxon>
        <taxon>Pseudomonadati</taxon>
        <taxon>Pseudomonadota</taxon>
        <taxon>Alphaproteobacteria</taxon>
        <taxon>Hyphomicrobiales</taxon>
        <taxon>Propylenellaceae</taxon>
        <taxon>Propylenella</taxon>
    </lineage>
</organism>
<keyword evidence="1 3" id="KW-0996">Nickel insertion</keyword>
<dbReference type="GO" id="GO:0016151">
    <property type="term" value="F:nickel cation binding"/>
    <property type="evidence" value="ECO:0007669"/>
    <property type="project" value="UniProtKB-UniRule"/>
</dbReference>
<dbReference type="HAMAP" id="MF_01385">
    <property type="entry name" value="UreF"/>
    <property type="match status" value="1"/>
</dbReference>
<comment type="similarity">
    <text evidence="3">Belongs to the UreF family.</text>
</comment>
<keyword evidence="5" id="KW-1185">Reference proteome</keyword>
<evidence type="ECO:0000256" key="3">
    <source>
        <dbReference type="HAMAP-Rule" id="MF_01385"/>
    </source>
</evidence>
<proteinExistence type="inferred from homology"/>
<accession>A0A964T1E7</accession>
<gene>
    <name evidence="3" type="primary">ureF</name>
    <name evidence="4" type="ORF">E4O86_00635</name>
</gene>
<dbReference type="Proteomes" id="UP000773614">
    <property type="component" value="Unassembled WGS sequence"/>
</dbReference>
<dbReference type="Pfam" id="PF01730">
    <property type="entry name" value="UreF"/>
    <property type="match status" value="1"/>
</dbReference>
<comment type="caution">
    <text evidence="4">The sequence shown here is derived from an EMBL/GenBank/DDBJ whole genome shotgun (WGS) entry which is preliminary data.</text>
</comment>
<comment type="subcellular location">
    <subcellularLocation>
        <location evidence="3">Cytoplasm</location>
    </subcellularLocation>
</comment>
<dbReference type="PANTHER" id="PTHR33620">
    <property type="entry name" value="UREASE ACCESSORY PROTEIN F"/>
    <property type="match status" value="1"/>
</dbReference>
<keyword evidence="2 3" id="KW-0143">Chaperone</keyword>
<comment type="subunit">
    <text evidence="3">UreD, UreF and UreG form a complex that acts as a GTP-hydrolysis-dependent molecular chaperone, activating the urease apoprotein by helping to assemble the nickel containing metallocenter of UreC. The UreE protein probably delivers the nickel.</text>
</comment>
<dbReference type="InterPro" id="IPR002639">
    <property type="entry name" value="UreF"/>
</dbReference>
<dbReference type="AlphaFoldDB" id="A0A964T1E7"/>
<evidence type="ECO:0000313" key="5">
    <source>
        <dbReference type="Proteomes" id="UP000773614"/>
    </source>
</evidence>
<evidence type="ECO:0000256" key="1">
    <source>
        <dbReference type="ARBA" id="ARBA00022988"/>
    </source>
</evidence>
<dbReference type="PIRSF" id="PIRSF009467">
    <property type="entry name" value="Ureas_acces_UreF"/>
    <property type="match status" value="1"/>
</dbReference>
<evidence type="ECO:0000313" key="4">
    <source>
        <dbReference type="EMBL" id="MYZ46232.1"/>
    </source>
</evidence>
<comment type="function">
    <text evidence="3">Required for maturation of urease via the functional incorporation of the urease nickel metallocenter.</text>
</comment>
<dbReference type="PANTHER" id="PTHR33620:SF1">
    <property type="entry name" value="UREASE ACCESSORY PROTEIN F"/>
    <property type="match status" value="1"/>
</dbReference>
<dbReference type="GO" id="GO:0005737">
    <property type="term" value="C:cytoplasm"/>
    <property type="evidence" value="ECO:0007669"/>
    <property type="project" value="UniProtKB-SubCell"/>
</dbReference>
<evidence type="ECO:0000256" key="2">
    <source>
        <dbReference type="ARBA" id="ARBA00023186"/>
    </source>
</evidence>